<organism evidence="3 8">
    <name type="scientific">Ruminococcus bromii</name>
    <dbReference type="NCBI Taxonomy" id="40518"/>
    <lineage>
        <taxon>Bacteria</taxon>
        <taxon>Bacillati</taxon>
        <taxon>Bacillota</taxon>
        <taxon>Clostridia</taxon>
        <taxon>Eubacteriales</taxon>
        <taxon>Oscillospiraceae</taxon>
        <taxon>Ruminococcus</taxon>
    </lineage>
</organism>
<dbReference type="SUPFAM" id="SSF53098">
    <property type="entry name" value="Ribonuclease H-like"/>
    <property type="match status" value="1"/>
</dbReference>
<dbReference type="EMBL" id="NNSR01000040">
    <property type="protein sequence ID" value="PKD31312.1"/>
    <property type="molecule type" value="Genomic_DNA"/>
</dbReference>
<dbReference type="InterPro" id="IPR047656">
    <property type="entry name" value="IS481-like_transpos"/>
</dbReference>
<protein>
    <submittedName>
        <fullName evidence="3">Putative transposase OrfB</fullName>
    </submittedName>
</protein>
<dbReference type="EMBL" id="NNSR01000041">
    <property type="protein sequence ID" value="PKD31250.1"/>
    <property type="molecule type" value="Genomic_DNA"/>
</dbReference>
<dbReference type="InterPro" id="IPR036397">
    <property type="entry name" value="RNaseH_sf"/>
</dbReference>
<evidence type="ECO:0000313" key="8">
    <source>
        <dbReference type="Proteomes" id="UP000233425"/>
    </source>
</evidence>
<keyword evidence="8" id="KW-1185">Reference proteome</keyword>
<evidence type="ECO:0000313" key="7">
    <source>
        <dbReference type="EMBL" id="PKD31391.1"/>
    </source>
</evidence>
<reference evidence="3" key="1">
    <citation type="journal article" date="2018" name="Environ. Microbiol.">
        <title>Sporulation capability and amylosome conservation among diverse human colonic and rumen isolates of the keystone starch-degrader Ruminococcus bromii.</title>
        <authorList>
            <person name="Mukhopadhya I."/>
            <person name="Morais S."/>
            <person name="Laverde-Gomez J."/>
            <person name="Sheridan P.O."/>
            <person name="Walker A.W."/>
            <person name="Kelly W."/>
            <person name="Klieve A.V."/>
            <person name="Ouwerkerk D."/>
            <person name="Duncan S.H."/>
            <person name="Louis P."/>
            <person name="Koropatkin N."/>
            <person name="Cockburn D."/>
            <person name="Kibler R."/>
            <person name="Cooper P.J."/>
            <person name="Sandoval C."/>
            <person name="Crost E."/>
            <person name="Juge N."/>
            <person name="Bayer E.A."/>
            <person name="Flint H.J."/>
        </authorList>
    </citation>
    <scope>NUCLEOTIDE SEQUENCE [LARGE SCALE GENOMIC DNA]</scope>
    <source>
        <strain evidence="3">ATCC 27255</strain>
    </source>
</reference>
<evidence type="ECO:0000313" key="3">
    <source>
        <dbReference type="EMBL" id="PKD30960.1"/>
    </source>
</evidence>
<dbReference type="InterPro" id="IPR009057">
    <property type="entry name" value="Homeodomain-like_sf"/>
</dbReference>
<dbReference type="GO" id="GO:0003676">
    <property type="term" value="F:nucleic acid binding"/>
    <property type="evidence" value="ECO:0007669"/>
    <property type="project" value="InterPro"/>
</dbReference>
<dbReference type="InterPro" id="IPR001584">
    <property type="entry name" value="Integrase_cat-core"/>
</dbReference>
<evidence type="ECO:0000313" key="6">
    <source>
        <dbReference type="EMBL" id="PKD31312.1"/>
    </source>
</evidence>
<dbReference type="SUPFAM" id="SSF46689">
    <property type="entry name" value="Homeodomain-like"/>
    <property type="match status" value="1"/>
</dbReference>
<dbReference type="AlphaFoldDB" id="A0A2N0UVD4"/>
<feature type="domain" description="Integrase catalytic" evidence="1">
    <location>
        <begin position="123"/>
        <end position="298"/>
    </location>
</feature>
<dbReference type="EMBL" id="NNSR01000046">
    <property type="protein sequence ID" value="PKD30605.1"/>
    <property type="molecule type" value="Genomic_DNA"/>
</dbReference>
<dbReference type="PANTHER" id="PTHR47515">
    <property type="entry name" value="LOW CALCIUM RESPONSE LOCUS PROTEIN T"/>
    <property type="match status" value="1"/>
</dbReference>
<accession>A0A2N0UVD4</accession>
<dbReference type="EMBL" id="NNSR01000039">
    <property type="protein sequence ID" value="PKD31391.1"/>
    <property type="molecule type" value="Genomic_DNA"/>
</dbReference>
<dbReference type="Proteomes" id="UP000233425">
    <property type="component" value="Unassembled WGS sequence"/>
</dbReference>
<dbReference type="EMBL" id="NNSR01000042">
    <property type="protein sequence ID" value="PKD30960.1"/>
    <property type="molecule type" value="Genomic_DNA"/>
</dbReference>
<evidence type="ECO:0000259" key="1">
    <source>
        <dbReference type="PROSITE" id="PS50994"/>
    </source>
</evidence>
<dbReference type="PROSITE" id="PS50994">
    <property type="entry name" value="INTEGRASE"/>
    <property type="match status" value="1"/>
</dbReference>
<gene>
    <name evidence="7" type="ORF">RBATCC27255_00771</name>
    <name evidence="6" type="ORF">RBATCC27255_00831</name>
    <name evidence="4" type="ORF">RBATCC27255_00848</name>
    <name evidence="5" type="ORF">RBATCC27255_00894</name>
    <name evidence="3" type="ORF">RBATCC27255_00895</name>
    <name evidence="2" type="ORF">RBATCC27255_01052</name>
</gene>
<dbReference type="EMBL" id="NNSR01000041">
    <property type="protein sequence ID" value="PKD31204.1"/>
    <property type="molecule type" value="Genomic_DNA"/>
</dbReference>
<dbReference type="PANTHER" id="PTHR47515:SF2">
    <property type="entry name" value="INTEGRASE CORE DOMAIN PROTEIN"/>
    <property type="match status" value="1"/>
</dbReference>
<dbReference type="InterPro" id="IPR012337">
    <property type="entry name" value="RNaseH-like_sf"/>
</dbReference>
<dbReference type="Gene3D" id="3.30.420.10">
    <property type="entry name" value="Ribonuclease H-like superfamily/Ribonuclease H"/>
    <property type="match status" value="1"/>
</dbReference>
<evidence type="ECO:0000313" key="4">
    <source>
        <dbReference type="EMBL" id="PKD31204.1"/>
    </source>
</evidence>
<proteinExistence type="predicted"/>
<dbReference type="InterPro" id="IPR055247">
    <property type="entry name" value="InsJ-like_HTH"/>
</dbReference>
<comment type="caution">
    <text evidence="3">The sequence shown here is derived from an EMBL/GenBank/DDBJ whole genome shotgun (WGS) entry which is preliminary data.</text>
</comment>
<name>A0A2N0UVD4_9FIRM</name>
<dbReference type="Pfam" id="PF13683">
    <property type="entry name" value="rve_3"/>
    <property type="match status" value="1"/>
</dbReference>
<dbReference type="NCBIfam" id="NF033577">
    <property type="entry name" value="transpos_IS481"/>
    <property type="match status" value="1"/>
</dbReference>
<sequence>MPWECKTVEKQRLEFVTKALETNNFSALCREYEITRKTGRKWVDRFKQGLPLTDMSRRPLCSPNKTPDDIEELIVSVRFDNPGWGDDKIKIFLENQGYKNIPCPRTITNILHKHQLISEEESLKRKPFKRFQKEHCNDMWQTDFKGEFLTADNRYCYPLTILDDSSRYSIKIACFPNTKNVVINAFKQAFYEFGMPSSVLSDNGSQFAGFKHGFTMFEKFLMNNDILPIHCRIKHPQTQGKIERFHGSMKRELLNHNLFKNLDYADKALQEWRTKYNCLRPHEALGNKCPADVYTHSERIFADKVEPFEYEPGFKAIKVNSWGYVRFQNFQLYLSETFINDYVQFRPNPNNDSFLVCYRNFVIAEYDSSSGKRIHRKISRL</sequence>
<dbReference type="GO" id="GO:0015074">
    <property type="term" value="P:DNA integration"/>
    <property type="evidence" value="ECO:0007669"/>
    <property type="project" value="InterPro"/>
</dbReference>
<evidence type="ECO:0000313" key="5">
    <source>
        <dbReference type="EMBL" id="PKD31250.1"/>
    </source>
</evidence>
<dbReference type="Pfam" id="PF13518">
    <property type="entry name" value="HTH_28"/>
    <property type="match status" value="1"/>
</dbReference>
<evidence type="ECO:0000313" key="2">
    <source>
        <dbReference type="EMBL" id="PKD30605.1"/>
    </source>
</evidence>